<dbReference type="InterPro" id="IPR007166">
    <property type="entry name" value="Class3_signal_pept_motif"/>
</dbReference>
<feature type="transmembrane region" description="Helical" evidence="1">
    <location>
        <begin position="16"/>
        <end position="35"/>
    </location>
</feature>
<evidence type="ECO:0000313" key="3">
    <source>
        <dbReference type="Proteomes" id="UP000250272"/>
    </source>
</evidence>
<evidence type="ECO:0008006" key="4">
    <source>
        <dbReference type="Google" id="ProtNLM"/>
    </source>
</evidence>
<accession>A0A2Z2MPX6</accession>
<dbReference type="EMBL" id="CP015101">
    <property type="protein sequence ID" value="ASJ04431.1"/>
    <property type="molecule type" value="Genomic_DNA"/>
</dbReference>
<sequence>MGWLVVGRRAQASLEYMLMFAVGMLIAAIIIYKLIGVKGLAIWAGSQMNSTGEEISESLQNLSNTTR</sequence>
<protein>
    <recommendedName>
        <fullName evidence="4">Class III signal peptide-containing protein</fullName>
    </recommendedName>
</protein>
<dbReference type="Pfam" id="PF04021">
    <property type="entry name" value="Class_IIIsignal"/>
    <property type="match status" value="1"/>
</dbReference>
<dbReference type="Proteomes" id="UP000250272">
    <property type="component" value="Chromosome"/>
</dbReference>
<keyword evidence="1" id="KW-1133">Transmembrane helix</keyword>
<keyword evidence="1" id="KW-0812">Transmembrane</keyword>
<proteinExistence type="predicted"/>
<keyword evidence="1" id="KW-0472">Membrane</keyword>
<evidence type="ECO:0000313" key="2">
    <source>
        <dbReference type="EMBL" id="ASJ04431.1"/>
    </source>
</evidence>
<reference evidence="2 3" key="1">
    <citation type="submission" date="2016-04" db="EMBL/GenBank/DDBJ databases">
        <title>Complete genome sequence of Thermococcus barossii type strain SHCK-94.</title>
        <authorList>
            <person name="Oger P.M."/>
        </authorList>
    </citation>
    <scope>NUCLEOTIDE SEQUENCE [LARGE SCALE GENOMIC DNA]</scope>
    <source>
        <strain evidence="2 3">SHCK-94</strain>
    </source>
</reference>
<keyword evidence="3" id="KW-1185">Reference proteome</keyword>
<name>A0A2Z2MPX6_9EURY</name>
<organism evidence="2 3">
    <name type="scientific">Thermococcus barossii</name>
    <dbReference type="NCBI Taxonomy" id="54077"/>
    <lineage>
        <taxon>Archaea</taxon>
        <taxon>Methanobacteriati</taxon>
        <taxon>Methanobacteriota</taxon>
        <taxon>Thermococci</taxon>
        <taxon>Thermococcales</taxon>
        <taxon>Thermococcaceae</taxon>
        <taxon>Thermococcus</taxon>
    </lineage>
</organism>
<gene>
    <name evidence="2" type="ORF">A3L01_03285</name>
</gene>
<dbReference type="KEGG" id="tbs:A3L01_03285"/>
<dbReference type="AlphaFoldDB" id="A0A2Z2MPX6"/>
<evidence type="ECO:0000256" key="1">
    <source>
        <dbReference type="SAM" id="Phobius"/>
    </source>
</evidence>